<reference evidence="3 4" key="1">
    <citation type="submission" date="2022-06" db="EMBL/GenBank/DDBJ databases">
        <title>Draft genome sequence of type strain Streptomyces rubrisoli DSM 42083.</title>
        <authorList>
            <person name="Duangmal K."/>
            <person name="Klaysubun C."/>
        </authorList>
    </citation>
    <scope>NUCLEOTIDE SEQUENCE [LARGE SCALE GENOMIC DNA]</scope>
    <source>
        <strain evidence="3 4">DSM 42083</strain>
    </source>
</reference>
<gene>
    <name evidence="3" type="ORF">NON19_17310</name>
</gene>
<evidence type="ECO:0000256" key="2">
    <source>
        <dbReference type="SAM" id="Phobius"/>
    </source>
</evidence>
<dbReference type="Proteomes" id="UP001206206">
    <property type="component" value="Unassembled WGS sequence"/>
</dbReference>
<keyword evidence="2" id="KW-1133">Transmembrane helix</keyword>
<protein>
    <submittedName>
        <fullName evidence="3">Uncharacterized protein</fullName>
    </submittedName>
</protein>
<feature type="transmembrane region" description="Helical" evidence="2">
    <location>
        <begin position="121"/>
        <end position="140"/>
    </location>
</feature>
<keyword evidence="2" id="KW-0812">Transmembrane</keyword>
<feature type="region of interest" description="Disordered" evidence="1">
    <location>
        <begin position="1"/>
        <end position="39"/>
    </location>
</feature>
<name>A0ABT1PEE5_9ACTN</name>
<sequence length="193" mass="21154">MPPQQYPPQYGPNAQPGGPNPYQQQHPQQFAPYPAPHGVPNPGPYGAPGPYAAPGPYVAPQPGQVANCLVCGGFPAVNVTIRGHQGVLVVMRFIYKRGFFCRTCGTAVRRDMTGRTLWQGWWSPLSLVIFTPFTLIWNLFMRAKLNKLQPPAPGTHGRQFDPGAPLLRRAQALGLLVPVLWLVFICVGYARGQ</sequence>
<comment type="caution">
    <text evidence="3">The sequence shown here is derived from an EMBL/GenBank/DDBJ whole genome shotgun (WGS) entry which is preliminary data.</text>
</comment>
<evidence type="ECO:0000256" key="1">
    <source>
        <dbReference type="SAM" id="MobiDB-lite"/>
    </source>
</evidence>
<dbReference type="EMBL" id="JANFNH010000019">
    <property type="protein sequence ID" value="MCQ4043729.1"/>
    <property type="molecule type" value="Genomic_DNA"/>
</dbReference>
<proteinExistence type="predicted"/>
<feature type="compositionally biased region" description="Pro residues" evidence="1">
    <location>
        <begin position="1"/>
        <end position="10"/>
    </location>
</feature>
<feature type="compositionally biased region" description="Low complexity" evidence="1">
    <location>
        <begin position="11"/>
        <end position="32"/>
    </location>
</feature>
<evidence type="ECO:0000313" key="4">
    <source>
        <dbReference type="Proteomes" id="UP001206206"/>
    </source>
</evidence>
<accession>A0ABT1PEE5</accession>
<feature type="transmembrane region" description="Helical" evidence="2">
    <location>
        <begin position="172"/>
        <end position="190"/>
    </location>
</feature>
<keyword evidence="2" id="KW-0472">Membrane</keyword>
<dbReference type="RefSeq" id="WP_255929092.1">
    <property type="nucleotide sequence ID" value="NZ_JANFNH010000019.1"/>
</dbReference>
<evidence type="ECO:0000313" key="3">
    <source>
        <dbReference type="EMBL" id="MCQ4043729.1"/>
    </source>
</evidence>
<keyword evidence="4" id="KW-1185">Reference proteome</keyword>
<organism evidence="3 4">
    <name type="scientific">Streptantibioticus rubrisoli</name>
    <dbReference type="NCBI Taxonomy" id="1387313"/>
    <lineage>
        <taxon>Bacteria</taxon>
        <taxon>Bacillati</taxon>
        <taxon>Actinomycetota</taxon>
        <taxon>Actinomycetes</taxon>
        <taxon>Kitasatosporales</taxon>
        <taxon>Streptomycetaceae</taxon>
        <taxon>Streptantibioticus</taxon>
    </lineage>
</organism>